<dbReference type="Proteomes" id="UP001163223">
    <property type="component" value="Chromosome"/>
</dbReference>
<protein>
    <submittedName>
        <fullName evidence="1">Trehalose-6-phosphate synthase</fullName>
    </submittedName>
</protein>
<accession>A0ACD4NJM8</accession>
<keyword evidence="2" id="KW-1185">Reference proteome</keyword>
<sequence length="467" mass="51784">MSAVERERRLVVVSNRVGPLDDEGKAGGLAVGLADALRRRGGLWFGWSGDTAENAAAAKEKTEIVGDTALVTIDMTEEELNGFYLGYANRTLWPLLHYRLDLAEFDRGSEAIYRGVNARFAERLMPLIDADDLVWVHDYHFFFFGAELRRLGFSGRLGYFLHIPFPPPEIVSALPAAHDLVSAMLAFDVLGFQTETDRANFAAFVTRELGGEAGEDGLLTLDDREVVARAFPIGIDAEGFERFALSPEAGEHEEMLRDIARDRVQIVGVDRMDYSKGLVERLRGFGRLLEEHPDTHGRVQFLQIAPLSRAELEAYAALRRELEELAGHINGRFATLDWTPVTIMTRPFTRRALAGIYRGARVCLVTPLRDGMNLVAKEFVAAQDPGDPGVLVLSRFAGARAELGEALIVNPHSADDLAKALRTAIAMEPDERRRRHAALRDAVFNNTAADWCETFLAVLEDDLKLPA</sequence>
<gene>
    <name evidence="1" type="ORF">OXU80_19270</name>
</gene>
<organism evidence="1 2">
    <name type="scientific">Antarcticirhabdus aurantiaca</name>
    <dbReference type="NCBI Taxonomy" id="2606717"/>
    <lineage>
        <taxon>Bacteria</taxon>
        <taxon>Pseudomonadati</taxon>
        <taxon>Pseudomonadota</taxon>
        <taxon>Alphaproteobacteria</taxon>
        <taxon>Hyphomicrobiales</taxon>
        <taxon>Aurantimonadaceae</taxon>
        <taxon>Antarcticirhabdus</taxon>
    </lineage>
</organism>
<proteinExistence type="predicted"/>
<evidence type="ECO:0000313" key="2">
    <source>
        <dbReference type="Proteomes" id="UP001163223"/>
    </source>
</evidence>
<name>A0ACD4NJM8_9HYPH</name>
<dbReference type="EMBL" id="CP113520">
    <property type="protein sequence ID" value="WAJ26989.1"/>
    <property type="molecule type" value="Genomic_DNA"/>
</dbReference>
<evidence type="ECO:0000313" key="1">
    <source>
        <dbReference type="EMBL" id="WAJ26989.1"/>
    </source>
</evidence>
<reference evidence="1" key="1">
    <citation type="submission" date="2022-11" db="EMBL/GenBank/DDBJ databases">
        <title>beta-Carotene-producing bacterium, Jeongeuplla avenae sp. nov., alleviates the salt stress of Arabidopsis seedlings.</title>
        <authorList>
            <person name="Jiang L."/>
            <person name="Lee J."/>
        </authorList>
    </citation>
    <scope>NUCLEOTIDE SEQUENCE</scope>
    <source>
        <strain evidence="1">DY_R2A_6</strain>
    </source>
</reference>